<sequence length="449" mass="49090">MTPTDQATAACERIVRTLQADERVPAVAAVVARADRPDWSLYIGDAGDGEAVRPETQFRIGSVTKTFTALLVLQLRDAGMLDLDDQIDAHLALPAHGQLTIRSILNHTSGLQREPWGNIWDTLDVPDDTRMLEEVAKAEAVLSPRRRWHYSNLGFALLGHLISAKTGAGWDEVLTDRLLTPLGLTDTTVAPREPFAQGYLIDEYSDHARPEPHFDLRGAAAAAQLWSTAGDMARWALFLAKPDPAVLARSTLEEMYEPVVVTDPVDWHTGWGLGLQAKPQGSGSDRALDIGHNGAMPGFLAGVWCRRGVTIGAAVLGSSGTAGGITAAPHRLIAASLEHDPVDIAPWTIGDPVPKEYVGILGRWWSEGSEFVFRWHRGHLEARSVSAVAAAPPAIFAFEAPDLLRTVSGREAGERLELFRAPDGEIELMRWATYRFTRDQQTYDEWAAH</sequence>
<dbReference type="PROSITE" id="PS00146">
    <property type="entry name" value="BETA_LACTAMASE_A"/>
    <property type="match status" value="1"/>
</dbReference>
<dbReference type="Pfam" id="PF00144">
    <property type="entry name" value="Beta-lactamase"/>
    <property type="match status" value="1"/>
</dbReference>
<dbReference type="STRING" id="134849.SAMN05443668_104187"/>
<dbReference type="EMBL" id="FRCS01000004">
    <property type="protein sequence ID" value="SHN25722.1"/>
    <property type="molecule type" value="Genomic_DNA"/>
</dbReference>
<feature type="domain" description="Beta-lactamase-related" evidence="1">
    <location>
        <begin position="12"/>
        <end position="321"/>
    </location>
</feature>
<keyword evidence="4" id="KW-1185">Reference proteome</keyword>
<dbReference type="PANTHER" id="PTHR46825:SF7">
    <property type="entry name" value="D-ALANYL-D-ALANINE CARBOXYPEPTIDASE"/>
    <property type="match status" value="1"/>
</dbReference>
<dbReference type="Pfam" id="PF24491">
    <property type="entry name" value="DUF7586"/>
    <property type="match status" value="1"/>
</dbReference>
<dbReference type="InterPro" id="IPR056008">
    <property type="entry name" value="DUF7586"/>
</dbReference>
<dbReference type="Proteomes" id="UP000184440">
    <property type="component" value="Unassembled WGS sequence"/>
</dbReference>
<dbReference type="InterPro" id="IPR001466">
    <property type="entry name" value="Beta-lactam-related"/>
</dbReference>
<dbReference type="InterPro" id="IPR012338">
    <property type="entry name" value="Beta-lactam/transpept-like"/>
</dbReference>
<gene>
    <name evidence="3" type="ORF">SAMN05443668_104187</name>
</gene>
<dbReference type="Gene3D" id="3.40.710.10">
    <property type="entry name" value="DD-peptidase/beta-lactamase superfamily"/>
    <property type="match status" value="1"/>
</dbReference>
<dbReference type="AlphaFoldDB" id="A0A1M7Q6C2"/>
<organism evidence="3 4">
    <name type="scientific">Cryptosporangium aurantiacum</name>
    <dbReference type="NCBI Taxonomy" id="134849"/>
    <lineage>
        <taxon>Bacteria</taxon>
        <taxon>Bacillati</taxon>
        <taxon>Actinomycetota</taxon>
        <taxon>Actinomycetes</taxon>
        <taxon>Cryptosporangiales</taxon>
        <taxon>Cryptosporangiaceae</taxon>
        <taxon>Cryptosporangium</taxon>
    </lineage>
</organism>
<dbReference type="InterPro" id="IPR023650">
    <property type="entry name" value="Beta-lactam_class-A_AS"/>
</dbReference>
<reference evidence="3 4" key="1">
    <citation type="submission" date="2016-11" db="EMBL/GenBank/DDBJ databases">
        <authorList>
            <person name="Jaros S."/>
            <person name="Januszkiewicz K."/>
            <person name="Wedrychowicz H."/>
        </authorList>
    </citation>
    <scope>NUCLEOTIDE SEQUENCE [LARGE SCALE GENOMIC DNA]</scope>
    <source>
        <strain evidence="3 4">DSM 46144</strain>
    </source>
</reference>
<protein>
    <submittedName>
        <fullName evidence="3">CubicO group peptidase, beta-lactamase class C family</fullName>
    </submittedName>
</protein>
<dbReference type="RefSeq" id="WP_073257673.1">
    <property type="nucleotide sequence ID" value="NZ_FRCS01000004.1"/>
</dbReference>
<dbReference type="SUPFAM" id="SSF56601">
    <property type="entry name" value="beta-lactamase/transpeptidase-like"/>
    <property type="match status" value="1"/>
</dbReference>
<dbReference type="PANTHER" id="PTHR46825">
    <property type="entry name" value="D-ALANYL-D-ALANINE-CARBOXYPEPTIDASE/ENDOPEPTIDASE AMPH"/>
    <property type="match status" value="1"/>
</dbReference>
<feature type="domain" description="DUF7586" evidence="2">
    <location>
        <begin position="353"/>
        <end position="438"/>
    </location>
</feature>
<dbReference type="OrthoDB" id="3863176at2"/>
<evidence type="ECO:0000259" key="2">
    <source>
        <dbReference type="Pfam" id="PF24491"/>
    </source>
</evidence>
<evidence type="ECO:0000259" key="1">
    <source>
        <dbReference type="Pfam" id="PF00144"/>
    </source>
</evidence>
<name>A0A1M7Q6C2_9ACTN</name>
<evidence type="ECO:0000313" key="4">
    <source>
        <dbReference type="Proteomes" id="UP000184440"/>
    </source>
</evidence>
<accession>A0A1M7Q6C2</accession>
<proteinExistence type="predicted"/>
<evidence type="ECO:0000313" key="3">
    <source>
        <dbReference type="EMBL" id="SHN25722.1"/>
    </source>
</evidence>
<dbReference type="InterPro" id="IPR050491">
    <property type="entry name" value="AmpC-like"/>
</dbReference>